<name>A0A6L5G342_9ACTN</name>
<dbReference type="AlphaFoldDB" id="A0A6L5G342"/>
<evidence type="ECO:0000256" key="3">
    <source>
        <dbReference type="ARBA" id="ARBA00022691"/>
    </source>
</evidence>
<evidence type="ECO:0000313" key="6">
    <source>
        <dbReference type="Proteomes" id="UP000477750"/>
    </source>
</evidence>
<dbReference type="InterPro" id="IPR029063">
    <property type="entry name" value="SAM-dependent_MTases_sf"/>
</dbReference>
<dbReference type="RefSeq" id="WP_153023362.1">
    <property type="nucleotide sequence ID" value="NZ_WIAO01000001.1"/>
</dbReference>
<dbReference type="PANTHER" id="PTHR43464">
    <property type="entry name" value="METHYLTRANSFERASE"/>
    <property type="match status" value="1"/>
</dbReference>
<dbReference type="Pfam" id="PF08241">
    <property type="entry name" value="Methyltransf_11"/>
    <property type="match status" value="1"/>
</dbReference>
<dbReference type="CDD" id="cd02440">
    <property type="entry name" value="AdoMet_MTases"/>
    <property type="match status" value="1"/>
</dbReference>
<protein>
    <submittedName>
        <fullName evidence="5">Methyltransferase domain-containing protein</fullName>
    </submittedName>
</protein>
<dbReference type="EMBL" id="WIAO01000001">
    <property type="protein sequence ID" value="MQM24179.1"/>
    <property type="molecule type" value="Genomic_DNA"/>
</dbReference>
<organism evidence="5 6">
    <name type="scientific">Glycomyces albidus</name>
    <dbReference type="NCBI Taxonomy" id="2656774"/>
    <lineage>
        <taxon>Bacteria</taxon>
        <taxon>Bacillati</taxon>
        <taxon>Actinomycetota</taxon>
        <taxon>Actinomycetes</taxon>
        <taxon>Glycomycetales</taxon>
        <taxon>Glycomycetaceae</taxon>
        <taxon>Glycomyces</taxon>
    </lineage>
</organism>
<dbReference type="GO" id="GO:0008757">
    <property type="term" value="F:S-adenosylmethionine-dependent methyltransferase activity"/>
    <property type="evidence" value="ECO:0007669"/>
    <property type="project" value="InterPro"/>
</dbReference>
<dbReference type="SUPFAM" id="SSF53335">
    <property type="entry name" value="S-adenosyl-L-methionine-dependent methyltransferases"/>
    <property type="match status" value="1"/>
</dbReference>
<dbReference type="Gene3D" id="3.40.50.150">
    <property type="entry name" value="Vaccinia Virus protein VP39"/>
    <property type="match status" value="1"/>
</dbReference>
<accession>A0A6L5G342</accession>
<evidence type="ECO:0000313" key="5">
    <source>
        <dbReference type="EMBL" id="MQM24179.1"/>
    </source>
</evidence>
<dbReference type="GO" id="GO:0032259">
    <property type="term" value="P:methylation"/>
    <property type="evidence" value="ECO:0007669"/>
    <property type="project" value="UniProtKB-KW"/>
</dbReference>
<dbReference type="PANTHER" id="PTHR43464:SF19">
    <property type="entry name" value="UBIQUINONE BIOSYNTHESIS O-METHYLTRANSFERASE, MITOCHONDRIAL"/>
    <property type="match status" value="1"/>
</dbReference>
<sequence length="200" mass="22387">MTPTGSRRWNHNIHYFPRILGAVPATARRALDVGCGEGMLARELRRIVPQVTGIDLDRPSVDEARRHGDDIDYVLGDFLTHPFTPASYDFVSSVATLHHLDAATGLNRMRELLRPGGVLAVVGLARSEIPRDLPWDLAGAAVGTAHRAFKGHWEHPSPTVWPPPATYSQMRTLAAEILPGARYRRHLLLRYSIIWRRPPE</sequence>
<gene>
    <name evidence="5" type="ORF">GFD30_01090</name>
</gene>
<keyword evidence="6" id="KW-1185">Reference proteome</keyword>
<dbReference type="InterPro" id="IPR013216">
    <property type="entry name" value="Methyltransf_11"/>
</dbReference>
<dbReference type="Proteomes" id="UP000477750">
    <property type="component" value="Unassembled WGS sequence"/>
</dbReference>
<keyword evidence="3" id="KW-0949">S-adenosyl-L-methionine</keyword>
<evidence type="ECO:0000259" key="4">
    <source>
        <dbReference type="Pfam" id="PF08241"/>
    </source>
</evidence>
<feature type="domain" description="Methyltransferase type 11" evidence="4">
    <location>
        <begin position="31"/>
        <end position="120"/>
    </location>
</feature>
<comment type="caution">
    <text evidence="5">The sequence shown here is derived from an EMBL/GenBank/DDBJ whole genome shotgun (WGS) entry which is preliminary data.</text>
</comment>
<keyword evidence="2 5" id="KW-0808">Transferase</keyword>
<evidence type="ECO:0000256" key="2">
    <source>
        <dbReference type="ARBA" id="ARBA00022679"/>
    </source>
</evidence>
<evidence type="ECO:0000256" key="1">
    <source>
        <dbReference type="ARBA" id="ARBA00022603"/>
    </source>
</evidence>
<proteinExistence type="predicted"/>
<keyword evidence="1 5" id="KW-0489">Methyltransferase</keyword>
<reference evidence="5 6" key="1">
    <citation type="submission" date="2019-10" db="EMBL/GenBank/DDBJ databases">
        <title>Glycomyces albidus sp. nov., a novel actinomycete isolated from rhizosphere soil of wheat (Triticum aestivum L.).</title>
        <authorList>
            <person name="Qian L."/>
        </authorList>
    </citation>
    <scope>NUCLEOTIDE SEQUENCE [LARGE SCALE GENOMIC DNA]</scope>
    <source>
        <strain evidence="5 6">NEAU-7082</strain>
    </source>
</reference>